<dbReference type="InterPro" id="IPR001944">
    <property type="entry name" value="Glycoside_Hdrlase_35"/>
</dbReference>
<protein>
    <recommendedName>
        <fullName evidence="4">Beta-galactosidase</fullName>
        <ecNumber evidence="4">3.2.1.23</ecNumber>
    </recommendedName>
</protein>
<dbReference type="InterPro" id="IPR019801">
    <property type="entry name" value="Glyco_hydro_35_CS"/>
</dbReference>
<name>A0ABM0MLG7_SACKO</name>
<gene>
    <name evidence="10" type="primary">LOC100372886</name>
</gene>
<dbReference type="SUPFAM" id="SSF51445">
    <property type="entry name" value="(Trans)glycosidases"/>
    <property type="match status" value="1"/>
</dbReference>
<keyword evidence="9" id="KW-1185">Reference proteome</keyword>
<comment type="catalytic activity">
    <reaction evidence="4">
        <text>Hydrolysis of terminal non-reducing beta-D-galactose residues in beta-D-galactosides.</text>
        <dbReference type="EC" id="3.2.1.23"/>
    </reaction>
</comment>
<proteinExistence type="inferred from homology"/>
<accession>A0ABM0MLG7</accession>
<evidence type="ECO:0000256" key="6">
    <source>
        <dbReference type="SAM" id="Phobius"/>
    </source>
</evidence>
<dbReference type="RefSeq" id="XP_006820858.1">
    <property type="nucleotide sequence ID" value="XM_006820795.1"/>
</dbReference>
<evidence type="ECO:0000256" key="2">
    <source>
        <dbReference type="ARBA" id="ARBA00022801"/>
    </source>
</evidence>
<dbReference type="PRINTS" id="PR00742">
    <property type="entry name" value="GLHYDRLASE35"/>
</dbReference>
<dbReference type="EC" id="3.2.1.23" evidence="4"/>
<keyword evidence="3 4" id="KW-0326">Glycosidase</keyword>
<evidence type="ECO:0000259" key="7">
    <source>
        <dbReference type="Pfam" id="PF01301"/>
    </source>
</evidence>
<comment type="similarity">
    <text evidence="1 5">Belongs to the glycosyl hydrolase 35 family.</text>
</comment>
<dbReference type="Gene3D" id="3.20.20.80">
    <property type="entry name" value="Glycosidases"/>
    <property type="match status" value="1"/>
</dbReference>
<feature type="transmembrane region" description="Helical" evidence="6">
    <location>
        <begin position="12"/>
        <end position="32"/>
    </location>
</feature>
<evidence type="ECO:0000256" key="3">
    <source>
        <dbReference type="ARBA" id="ARBA00023295"/>
    </source>
</evidence>
<keyword evidence="6" id="KW-1133">Transmembrane helix</keyword>
<dbReference type="InterPro" id="IPR048912">
    <property type="entry name" value="BetaGal1-like_ABD1"/>
</dbReference>
<dbReference type="Gene3D" id="2.60.120.260">
    <property type="entry name" value="Galactose-binding domain-like"/>
    <property type="match status" value="2"/>
</dbReference>
<evidence type="ECO:0000313" key="10">
    <source>
        <dbReference type="RefSeq" id="XP_006820858.1"/>
    </source>
</evidence>
<reference evidence="10" key="1">
    <citation type="submission" date="2025-08" db="UniProtKB">
        <authorList>
            <consortium name="RefSeq"/>
        </authorList>
    </citation>
    <scope>IDENTIFICATION</scope>
    <source>
        <tissue evidence="10">Testes</tissue>
    </source>
</reference>
<dbReference type="Pfam" id="PF01301">
    <property type="entry name" value="Glyco_hydro_35"/>
    <property type="match status" value="1"/>
</dbReference>
<dbReference type="Pfam" id="PF21317">
    <property type="entry name" value="BetaGal_ABD_1"/>
    <property type="match status" value="1"/>
</dbReference>
<feature type="domain" description="Glycoside hydrolase 35 catalytic" evidence="7">
    <location>
        <begin position="55"/>
        <end position="372"/>
    </location>
</feature>
<evidence type="ECO:0000256" key="4">
    <source>
        <dbReference type="RuleBase" id="RU000675"/>
    </source>
</evidence>
<dbReference type="SUPFAM" id="SSF49785">
    <property type="entry name" value="Galactose-binding domain-like"/>
    <property type="match status" value="1"/>
</dbReference>
<dbReference type="InterPro" id="IPR031330">
    <property type="entry name" value="Gly_Hdrlase_35_cat"/>
</dbReference>
<dbReference type="PANTHER" id="PTHR23421">
    <property type="entry name" value="BETA-GALACTOSIDASE RELATED"/>
    <property type="match status" value="1"/>
</dbReference>
<evidence type="ECO:0000256" key="5">
    <source>
        <dbReference type="RuleBase" id="RU003679"/>
    </source>
</evidence>
<keyword evidence="6" id="KW-0472">Membrane</keyword>
<evidence type="ECO:0000259" key="8">
    <source>
        <dbReference type="Pfam" id="PF21317"/>
    </source>
</evidence>
<sequence length="749" mass="85687">MANVSFRPVHGARFFIIILAVCVILYWYFYLLRVRQNEDFASLGQRISLQAEGKQFSLNGRPFQILSGAVHYFRVHPDYWKDRLLKLKACGLNTVETYVPWNAHEEVKGQFDFTGILDLVRYIKLAQEVGLFVIFRPGPYICSEWDFGGLPSWLLHSPDMRVRTTDPNFLSAVDRYFDELLPLVEPLQFSNGGPIIAIQVENEYGSYGSDLNYMIYIKETMEKQGMKELFLTSDGNTEERYMNGRIPDVLMTANFQIKPEKNFGFVQSIQGENKPLMTMEYWSGWFDHWGEQHHVLSTEEMEKVLVKVLDIGASVNFYMFHGGTNFGFWNGANLEYDGTYLPTVTSYDYDAPLSESGEMTEKYFKIKEILKKHALPGMVPANLPVIPKIAGKINGQLKVEMTHFLPFNEILDMIEPVQSSDVVQMEMLPINMDQGQGYGYILYKATIDGKSKELTFQHPVKDRAQIFVNGKEIAVITATQNKPVQLKNLQVDSKENSLDILVENQGRVNYGKEIGSERKGLHGDVKIDGVKVTPWRIYPLEFKNTYMAKVRASSKWQIISNVAKYDGPMIYKGTYTPPGKQDAFIDMQGWTKGVLFVNNLSQLVIWTDLSQLVIWTGLSQLVIWTDLSQLVIWTGLSQLVIWTDLSQLVIWTDLSQLVIWTGLSQLVISTDLSQLIIWTGLSQLVIWTDLSQLIIWTDLSQLIIWTGLSQLVIWTGLSQLVIWTDLSQLIIWTDLSQLVIWTDLSQLVI</sequence>
<dbReference type="InterPro" id="IPR008979">
    <property type="entry name" value="Galactose-bd-like_sf"/>
</dbReference>
<evidence type="ECO:0000256" key="1">
    <source>
        <dbReference type="ARBA" id="ARBA00009809"/>
    </source>
</evidence>
<dbReference type="PROSITE" id="PS01182">
    <property type="entry name" value="GLYCOSYL_HYDROL_F35"/>
    <property type="match status" value="1"/>
</dbReference>
<evidence type="ECO:0000313" key="9">
    <source>
        <dbReference type="Proteomes" id="UP000694865"/>
    </source>
</evidence>
<dbReference type="InterPro" id="IPR017853">
    <property type="entry name" value="GH"/>
</dbReference>
<keyword evidence="2 4" id="KW-0378">Hydrolase</keyword>
<organism evidence="9 10">
    <name type="scientific">Saccoglossus kowalevskii</name>
    <name type="common">Acorn worm</name>
    <dbReference type="NCBI Taxonomy" id="10224"/>
    <lineage>
        <taxon>Eukaryota</taxon>
        <taxon>Metazoa</taxon>
        <taxon>Hemichordata</taxon>
        <taxon>Enteropneusta</taxon>
        <taxon>Harrimaniidae</taxon>
        <taxon>Saccoglossus</taxon>
    </lineage>
</organism>
<dbReference type="Proteomes" id="UP000694865">
    <property type="component" value="Unplaced"/>
</dbReference>
<keyword evidence="6" id="KW-0812">Transmembrane</keyword>
<dbReference type="GeneID" id="100372886"/>
<feature type="domain" description="Beta-galactosidase 1-like first all-beta" evidence="8">
    <location>
        <begin position="433"/>
        <end position="541"/>
    </location>
</feature>